<dbReference type="Pfam" id="PF00282">
    <property type="entry name" value="Pyridoxal_deC"/>
    <property type="match status" value="1"/>
</dbReference>
<proteinExistence type="inferred from homology"/>
<reference evidence="8 9" key="1">
    <citation type="submission" date="2018-06" db="EMBL/GenBank/DDBJ databases">
        <title>The complete genome sequence of a nosiheptide producer Streptomyces actuosus ATCC 25421: deducing the ability of producing a new class III lantibiotics.</title>
        <authorList>
            <person name="Liu W."/>
            <person name="Sun F."/>
            <person name="Hu Y."/>
        </authorList>
    </citation>
    <scope>NUCLEOTIDE SEQUENCE [LARGE SCALE GENOMIC DNA]</scope>
    <source>
        <strain evidence="8 9">ATCC 25421</strain>
    </source>
</reference>
<dbReference type="InterPro" id="IPR015424">
    <property type="entry name" value="PyrdxlP-dep_Trfase"/>
</dbReference>
<evidence type="ECO:0000256" key="5">
    <source>
        <dbReference type="ARBA" id="ARBA00023239"/>
    </source>
</evidence>
<keyword evidence="5 7" id="KW-0456">Lyase</keyword>
<dbReference type="InterPro" id="IPR010977">
    <property type="entry name" value="Aromatic_deC"/>
</dbReference>
<dbReference type="GO" id="GO:0004058">
    <property type="term" value="F:aromatic-L-amino-acid decarboxylase activity"/>
    <property type="evidence" value="ECO:0007669"/>
    <property type="project" value="UniProtKB-ARBA"/>
</dbReference>
<dbReference type="InterPro" id="IPR002129">
    <property type="entry name" value="PyrdxlP-dep_de-COase"/>
</dbReference>
<keyword evidence="9" id="KW-1185">Reference proteome</keyword>
<evidence type="ECO:0000256" key="6">
    <source>
        <dbReference type="PIRSR" id="PIRSR602129-50"/>
    </source>
</evidence>
<protein>
    <submittedName>
        <fullName evidence="8">Aspartate aminotransferase family protein</fullName>
    </submittedName>
</protein>
<dbReference type="SUPFAM" id="SSF53383">
    <property type="entry name" value="PLP-dependent transferases"/>
    <property type="match status" value="1"/>
</dbReference>
<dbReference type="OrthoDB" id="3335676at2"/>
<keyword evidence="4 6" id="KW-0663">Pyridoxal phosphate</keyword>
<dbReference type="EMBL" id="CP029788">
    <property type="protein sequence ID" value="AWT41054.1"/>
    <property type="molecule type" value="Genomic_DNA"/>
</dbReference>
<keyword evidence="8" id="KW-0032">Aminotransferase</keyword>
<dbReference type="GO" id="GO:0019752">
    <property type="term" value="P:carboxylic acid metabolic process"/>
    <property type="evidence" value="ECO:0007669"/>
    <property type="project" value="InterPro"/>
</dbReference>
<dbReference type="RefSeq" id="WP_110625990.1">
    <property type="nucleotide sequence ID" value="NZ_CP029788.1"/>
</dbReference>
<dbReference type="KEGG" id="sact:DMT42_01045"/>
<dbReference type="PANTHER" id="PTHR11999:SF70">
    <property type="entry name" value="MIP05841P"/>
    <property type="match status" value="1"/>
</dbReference>
<feature type="modified residue" description="N6-(pyridoxal phosphate)lysine" evidence="6">
    <location>
        <position position="290"/>
    </location>
</feature>
<evidence type="ECO:0000256" key="4">
    <source>
        <dbReference type="ARBA" id="ARBA00022898"/>
    </source>
</evidence>
<keyword evidence="3" id="KW-0210">Decarboxylase</keyword>
<comment type="similarity">
    <text evidence="2 7">Belongs to the group II decarboxylase family.</text>
</comment>
<evidence type="ECO:0000313" key="8">
    <source>
        <dbReference type="EMBL" id="AWT41054.1"/>
    </source>
</evidence>
<evidence type="ECO:0000256" key="1">
    <source>
        <dbReference type="ARBA" id="ARBA00001933"/>
    </source>
</evidence>
<gene>
    <name evidence="8" type="ORF">DMT42_01045</name>
</gene>
<dbReference type="PANTHER" id="PTHR11999">
    <property type="entry name" value="GROUP II PYRIDOXAL-5-PHOSPHATE DECARBOXYLASE"/>
    <property type="match status" value="1"/>
</dbReference>
<evidence type="ECO:0000256" key="7">
    <source>
        <dbReference type="RuleBase" id="RU000382"/>
    </source>
</evidence>
<evidence type="ECO:0000313" key="9">
    <source>
        <dbReference type="Proteomes" id="UP000247634"/>
    </source>
</evidence>
<dbReference type="InterPro" id="IPR015422">
    <property type="entry name" value="PyrdxlP-dep_Trfase_small"/>
</dbReference>
<dbReference type="InterPro" id="IPR015421">
    <property type="entry name" value="PyrdxlP-dep_Trfase_major"/>
</dbReference>
<accession>A0A2U9NVC3</accession>
<name>A0A2U9NVC3_STRAS</name>
<dbReference type="AlphaFoldDB" id="A0A2U9NVC3"/>
<dbReference type="GO" id="GO:0008483">
    <property type="term" value="F:transaminase activity"/>
    <property type="evidence" value="ECO:0007669"/>
    <property type="project" value="UniProtKB-KW"/>
</dbReference>
<evidence type="ECO:0000256" key="3">
    <source>
        <dbReference type="ARBA" id="ARBA00022793"/>
    </source>
</evidence>
<evidence type="ECO:0000256" key="2">
    <source>
        <dbReference type="ARBA" id="ARBA00009533"/>
    </source>
</evidence>
<comment type="cofactor">
    <cofactor evidence="1 6 7">
        <name>pyridoxal 5'-phosphate</name>
        <dbReference type="ChEBI" id="CHEBI:597326"/>
    </cofactor>
</comment>
<dbReference type="Gene3D" id="3.90.1150.10">
    <property type="entry name" value="Aspartate Aminotransferase, domain 1"/>
    <property type="match status" value="1"/>
</dbReference>
<dbReference type="Proteomes" id="UP000247634">
    <property type="component" value="Chromosome"/>
</dbReference>
<keyword evidence="8" id="KW-0808">Transferase</keyword>
<dbReference type="Gene3D" id="3.40.640.10">
    <property type="entry name" value="Type I PLP-dependent aspartate aminotransferase-like (Major domain)"/>
    <property type="match status" value="1"/>
</dbReference>
<organism evidence="8 9">
    <name type="scientific">Streptomyces actuosus</name>
    <dbReference type="NCBI Taxonomy" id="1885"/>
    <lineage>
        <taxon>Bacteria</taxon>
        <taxon>Bacillati</taxon>
        <taxon>Actinomycetota</taxon>
        <taxon>Actinomycetes</taxon>
        <taxon>Kitasatosporales</taxon>
        <taxon>Streptomycetaceae</taxon>
        <taxon>Streptomyces</taxon>
    </lineage>
</organism>
<sequence>MDEREAALHRAFDHAVRWLAGLSERPVPARASVEEVVRALGTDLPDDPTPAPEVVDLLATAGEPGLTAFPSGRFYGFVVGGTHPAALAADWLVSAWDQNCVMRAASPAYAAAEDIAAAWLLELLRLPATAGVGFTTGATMANFTCLAAARDTVLGRIGWNAARDGLSGGPPVRVLAGAERHISVDLALRYLGLGEPELIPADDQGRIRPGDLRQALSDGEPRPTIVVLQAGNVHSGAFDPFPQTVSAAHEAGAWVHVDGAFGLWAAASPRLAHHTEGCQDADSWATDAHKTLNVPYDCGVAVVRDAGALRAAMSQQGAYLIHDAHGDPVDTVPELSRRGRAFTVWAVLRALGRRGVGDLVEGLCAHARAFATGIGGIDGAEVLNDVVFTQVCAAFGDDARTDRVLARLLDDGTAWISGSTWRGRRIMRISVSNWSTTADDVARTLDAIRRAAAAA</sequence>
<dbReference type="GO" id="GO:0030170">
    <property type="term" value="F:pyridoxal phosphate binding"/>
    <property type="evidence" value="ECO:0007669"/>
    <property type="project" value="InterPro"/>
</dbReference>